<sequence>MAEESGLPEDYQLLESYYAMRGYVRQAYSAASELEDF</sequence>
<accession>X0SIC3</accession>
<proteinExistence type="predicted"/>
<reference evidence="1" key="1">
    <citation type="journal article" date="2014" name="Front. Microbiol.">
        <title>High frequency of phylogenetically diverse reductive dehalogenase-homologous genes in deep subseafloor sedimentary metagenomes.</title>
        <authorList>
            <person name="Kawai M."/>
            <person name="Futagami T."/>
            <person name="Toyoda A."/>
            <person name="Takaki Y."/>
            <person name="Nishi S."/>
            <person name="Hori S."/>
            <person name="Arai W."/>
            <person name="Tsubouchi T."/>
            <person name="Morono Y."/>
            <person name="Uchiyama I."/>
            <person name="Ito T."/>
            <person name="Fujiyama A."/>
            <person name="Inagaki F."/>
            <person name="Takami H."/>
        </authorList>
    </citation>
    <scope>NUCLEOTIDE SEQUENCE</scope>
    <source>
        <strain evidence="1">Expedition CK06-06</strain>
    </source>
</reference>
<name>X0SIC3_9ZZZZ</name>
<evidence type="ECO:0000313" key="1">
    <source>
        <dbReference type="EMBL" id="GAF80803.1"/>
    </source>
</evidence>
<feature type="non-terminal residue" evidence="1">
    <location>
        <position position="37"/>
    </location>
</feature>
<comment type="caution">
    <text evidence="1">The sequence shown here is derived from an EMBL/GenBank/DDBJ whole genome shotgun (WGS) entry which is preliminary data.</text>
</comment>
<dbReference type="AlphaFoldDB" id="X0SIC3"/>
<organism evidence="1">
    <name type="scientific">marine sediment metagenome</name>
    <dbReference type="NCBI Taxonomy" id="412755"/>
    <lineage>
        <taxon>unclassified sequences</taxon>
        <taxon>metagenomes</taxon>
        <taxon>ecological metagenomes</taxon>
    </lineage>
</organism>
<dbReference type="EMBL" id="BARS01002079">
    <property type="protein sequence ID" value="GAF80803.1"/>
    <property type="molecule type" value="Genomic_DNA"/>
</dbReference>
<gene>
    <name evidence="1" type="ORF">S01H1_03878</name>
</gene>
<protein>
    <submittedName>
        <fullName evidence="1">Uncharacterized protein</fullName>
    </submittedName>
</protein>